<dbReference type="EMBL" id="JBHTGP010000018">
    <property type="protein sequence ID" value="MFD0689851.1"/>
    <property type="molecule type" value="Genomic_DNA"/>
</dbReference>
<keyword evidence="4 7" id="KW-0560">Oxidoreductase</keyword>
<evidence type="ECO:0000313" key="8">
    <source>
        <dbReference type="EMBL" id="MFD0689851.1"/>
    </source>
</evidence>
<reference evidence="9" key="1">
    <citation type="journal article" date="2019" name="Int. J. Syst. Evol. Microbiol.">
        <title>The Global Catalogue of Microorganisms (GCM) 10K type strain sequencing project: providing services to taxonomists for standard genome sequencing and annotation.</title>
        <authorList>
            <consortium name="The Broad Institute Genomics Platform"/>
            <consortium name="The Broad Institute Genome Sequencing Center for Infectious Disease"/>
            <person name="Wu L."/>
            <person name="Ma J."/>
        </authorList>
    </citation>
    <scope>NUCLEOTIDE SEQUENCE [LARGE SCALE GENOMIC DNA]</scope>
    <source>
        <strain evidence="9">JCM 9371</strain>
    </source>
</reference>
<evidence type="ECO:0000256" key="2">
    <source>
        <dbReference type="ARBA" id="ARBA00022617"/>
    </source>
</evidence>
<evidence type="ECO:0000256" key="5">
    <source>
        <dbReference type="ARBA" id="ARBA00023004"/>
    </source>
</evidence>
<keyword evidence="3 7" id="KW-0479">Metal-binding</keyword>
<dbReference type="PRINTS" id="PR00463">
    <property type="entry name" value="EP450I"/>
</dbReference>
<dbReference type="InterPro" id="IPR036396">
    <property type="entry name" value="Cyt_P450_sf"/>
</dbReference>
<evidence type="ECO:0000256" key="4">
    <source>
        <dbReference type="ARBA" id="ARBA00023002"/>
    </source>
</evidence>
<evidence type="ECO:0000256" key="3">
    <source>
        <dbReference type="ARBA" id="ARBA00022723"/>
    </source>
</evidence>
<dbReference type="PANTHER" id="PTHR24291">
    <property type="entry name" value="CYTOCHROME P450 FAMILY 4"/>
    <property type="match status" value="1"/>
</dbReference>
<dbReference type="SUPFAM" id="SSF48264">
    <property type="entry name" value="Cytochrome P450"/>
    <property type="match status" value="1"/>
</dbReference>
<comment type="similarity">
    <text evidence="1 7">Belongs to the cytochrome P450 family.</text>
</comment>
<dbReference type="PROSITE" id="PS00086">
    <property type="entry name" value="CYTOCHROME_P450"/>
    <property type="match status" value="1"/>
</dbReference>
<gene>
    <name evidence="8" type="ORF">ACFQZM_35550</name>
</gene>
<evidence type="ECO:0000256" key="7">
    <source>
        <dbReference type="RuleBase" id="RU000461"/>
    </source>
</evidence>
<evidence type="ECO:0000256" key="1">
    <source>
        <dbReference type="ARBA" id="ARBA00010617"/>
    </source>
</evidence>
<keyword evidence="5 7" id="KW-0408">Iron</keyword>
<dbReference type="InterPro" id="IPR017972">
    <property type="entry name" value="Cyt_P450_CS"/>
</dbReference>
<sequence length="465" mass="50325">MAAPDHGSGSRRFGVAPGALPLVGHAWELLRDPLAFAARLPSYGDLVEVRLGPARAYVPCHPELLSRVLRDGRTFDKGGPFYDRARGVLGGGVGTCRDAEHRRQRRLLQPAFSAAHLERYSAVMAAQFTALSEGWRDGQVIDAYPVLYEAAMRTVLGSLFATRAGTAAVETVHRSVETILDHLFRRMFLPGPLQRVPTAANRRFDAELDALNRSVAAVIADYRRAGEDHGDLLSTMLATRRQDDGGLSDTEIAEQVLTMLVAGGDPVASTLSWALWLLAGHPAAAERIRRESETVLGGQPVRGTDAERLGYTGRVVTETLRLYPPGWLFTRVTSAPVELAGRTLPAGATVLFMAPVLHRQAALYPEPRRFDPDRWLPERAAGLPHGAFAAFGGGARQCLGNAYATIEAVLALSIILGRWKVRCAAGTDARPAAMATNLRPRRLLLRLTRVPAAEPPTPSPPGRTT</sequence>
<evidence type="ECO:0000313" key="9">
    <source>
        <dbReference type="Proteomes" id="UP001597063"/>
    </source>
</evidence>
<keyword evidence="9" id="KW-1185">Reference proteome</keyword>
<comment type="caution">
    <text evidence="8">The sequence shown here is derived from an EMBL/GenBank/DDBJ whole genome shotgun (WGS) entry which is preliminary data.</text>
</comment>
<dbReference type="InterPro" id="IPR050196">
    <property type="entry name" value="Cytochrome_P450_Monoox"/>
</dbReference>
<dbReference type="PRINTS" id="PR00385">
    <property type="entry name" value="P450"/>
</dbReference>
<organism evidence="8 9">
    <name type="scientific">Actinomadura fibrosa</name>
    <dbReference type="NCBI Taxonomy" id="111802"/>
    <lineage>
        <taxon>Bacteria</taxon>
        <taxon>Bacillati</taxon>
        <taxon>Actinomycetota</taxon>
        <taxon>Actinomycetes</taxon>
        <taxon>Streptosporangiales</taxon>
        <taxon>Thermomonosporaceae</taxon>
        <taxon>Actinomadura</taxon>
    </lineage>
</organism>
<dbReference type="InterPro" id="IPR001128">
    <property type="entry name" value="Cyt_P450"/>
</dbReference>
<keyword evidence="6 7" id="KW-0503">Monooxygenase</keyword>
<accession>A0ABW2XU15</accession>
<dbReference type="RefSeq" id="WP_131757407.1">
    <property type="nucleotide sequence ID" value="NZ_CAACUY010000031.1"/>
</dbReference>
<keyword evidence="2 7" id="KW-0349">Heme</keyword>
<protein>
    <submittedName>
        <fullName evidence="8">Cytochrome P450</fullName>
    </submittedName>
</protein>
<dbReference type="Gene3D" id="1.10.630.10">
    <property type="entry name" value="Cytochrome P450"/>
    <property type="match status" value="1"/>
</dbReference>
<dbReference type="Pfam" id="PF00067">
    <property type="entry name" value="p450"/>
    <property type="match status" value="1"/>
</dbReference>
<name>A0ABW2XU15_9ACTN</name>
<dbReference type="PANTHER" id="PTHR24291:SF50">
    <property type="entry name" value="BIFUNCTIONAL ALBAFLAVENONE MONOOXYGENASE_TERPENE SYNTHASE"/>
    <property type="match status" value="1"/>
</dbReference>
<evidence type="ECO:0000256" key="6">
    <source>
        <dbReference type="ARBA" id="ARBA00023033"/>
    </source>
</evidence>
<proteinExistence type="inferred from homology"/>
<dbReference type="InterPro" id="IPR002401">
    <property type="entry name" value="Cyt_P450_E_grp-I"/>
</dbReference>
<dbReference type="Proteomes" id="UP001597063">
    <property type="component" value="Unassembled WGS sequence"/>
</dbReference>